<dbReference type="GO" id="GO:0016757">
    <property type="term" value="F:glycosyltransferase activity"/>
    <property type="evidence" value="ECO:0007669"/>
    <property type="project" value="InterPro"/>
</dbReference>
<dbReference type="PANTHER" id="PTHR45947:SF3">
    <property type="entry name" value="SULFOQUINOVOSYL TRANSFERASE SQD2"/>
    <property type="match status" value="1"/>
</dbReference>
<dbReference type="Proteomes" id="UP000229675">
    <property type="component" value="Unassembled WGS sequence"/>
</dbReference>
<evidence type="ECO:0000259" key="1">
    <source>
        <dbReference type="Pfam" id="PF00534"/>
    </source>
</evidence>
<dbReference type="Pfam" id="PF00534">
    <property type="entry name" value="Glycos_transf_1"/>
    <property type="match status" value="1"/>
</dbReference>
<proteinExistence type="predicted"/>
<dbReference type="Gene3D" id="3.40.50.2000">
    <property type="entry name" value="Glycogen Phosphorylase B"/>
    <property type="match status" value="2"/>
</dbReference>
<comment type="caution">
    <text evidence="2">The sequence shown here is derived from an EMBL/GenBank/DDBJ whole genome shotgun (WGS) entry which is preliminary data.</text>
</comment>
<feature type="domain" description="Glycosyl transferase family 1" evidence="1">
    <location>
        <begin position="210"/>
        <end position="359"/>
    </location>
</feature>
<evidence type="ECO:0000313" key="3">
    <source>
        <dbReference type="Proteomes" id="UP000229675"/>
    </source>
</evidence>
<dbReference type="CDD" id="cd03802">
    <property type="entry name" value="GT4_AviGT4-like"/>
    <property type="match status" value="1"/>
</dbReference>
<sequence length="392" mass="45173">MTGNMPEKFNGLKIAILCANEFAIPPSPKMKDIYAPLWMTHYIAEELIKRKHRVTIFASSDSKTKAELVSDNLISLANNKKLSKFYKQVTEIKKKHFLKEMAERNDVISYYESLLLSKFCQAALSQKFDIVLIDLIGLRALPFAAICPIPVVCIINDPLHAFNKFFLWEYKKRYPHLHYIAISQSQVKSAPGLFSGMVYNGIKIENFPFNRKPKNYLLFSGRICAEKGTLEAIRAAKKTKQKLVIMGRHLEDPYWRKKIKPHLKGKIKYEGLLPHSKTAQFYKNAKAFLFPIKWLEPFGLTMIEAMSCGTPVIAFDKGSVREIIKDGETGFIVKNIKEMVQVIKKIDQIDRDKCRKWVEKKFTAKKMAQGYEKIFYKILADRKLSKSTSENV</sequence>
<gene>
    <name evidence="2" type="ORF">COT59_01880</name>
</gene>
<dbReference type="InterPro" id="IPR050194">
    <property type="entry name" value="Glycosyltransferase_grp1"/>
</dbReference>
<protein>
    <recommendedName>
        <fullName evidence="1">Glycosyl transferase family 1 domain-containing protein</fullName>
    </recommendedName>
</protein>
<dbReference type="AlphaFoldDB" id="A0A2H0WZ45"/>
<dbReference type="EMBL" id="PEZD01000041">
    <property type="protein sequence ID" value="PIS17208.1"/>
    <property type="molecule type" value="Genomic_DNA"/>
</dbReference>
<organism evidence="2 3">
    <name type="scientific">Candidatus Nealsonbacteria bacterium CG09_land_8_20_14_0_10_42_14</name>
    <dbReference type="NCBI Taxonomy" id="1974707"/>
    <lineage>
        <taxon>Bacteria</taxon>
        <taxon>Candidatus Nealsoniibacteriota</taxon>
    </lineage>
</organism>
<evidence type="ECO:0000313" key="2">
    <source>
        <dbReference type="EMBL" id="PIS17208.1"/>
    </source>
</evidence>
<dbReference type="InterPro" id="IPR001296">
    <property type="entry name" value="Glyco_trans_1"/>
</dbReference>
<reference evidence="3" key="1">
    <citation type="submission" date="2017-09" db="EMBL/GenBank/DDBJ databases">
        <title>Depth-based differentiation of microbial function through sediment-hosted aquifers and enrichment of novel symbionts in the deep terrestrial subsurface.</title>
        <authorList>
            <person name="Probst A.J."/>
            <person name="Ladd B."/>
            <person name="Jarett J.K."/>
            <person name="Geller-Mcgrath D.E."/>
            <person name="Sieber C.M.K."/>
            <person name="Emerson J.B."/>
            <person name="Anantharaman K."/>
            <person name="Thomas B.C."/>
            <person name="Malmstrom R."/>
            <person name="Stieglmeier M."/>
            <person name="Klingl A."/>
            <person name="Woyke T."/>
            <person name="Ryan C.M."/>
            <person name="Banfield J.F."/>
        </authorList>
    </citation>
    <scope>NUCLEOTIDE SEQUENCE [LARGE SCALE GENOMIC DNA]</scope>
</reference>
<name>A0A2H0WZ45_9BACT</name>
<accession>A0A2H0WZ45</accession>
<dbReference type="PANTHER" id="PTHR45947">
    <property type="entry name" value="SULFOQUINOVOSYL TRANSFERASE SQD2"/>
    <property type="match status" value="1"/>
</dbReference>
<dbReference type="SUPFAM" id="SSF53756">
    <property type="entry name" value="UDP-Glycosyltransferase/glycogen phosphorylase"/>
    <property type="match status" value="1"/>
</dbReference>